<feature type="region of interest" description="Disordered" evidence="1">
    <location>
        <begin position="470"/>
        <end position="490"/>
    </location>
</feature>
<evidence type="ECO:0000313" key="3">
    <source>
        <dbReference type="EMBL" id="SMF60452.1"/>
    </source>
</evidence>
<evidence type="ECO:0000256" key="1">
    <source>
        <dbReference type="SAM" id="MobiDB-lite"/>
    </source>
</evidence>
<dbReference type="STRING" id="1513793.SAMN06296036_120127"/>
<protein>
    <recommendedName>
        <fullName evidence="5">Cytochrome c domain-containing protein</fullName>
    </recommendedName>
</protein>
<feature type="signal peptide" evidence="2">
    <location>
        <begin position="1"/>
        <end position="18"/>
    </location>
</feature>
<feature type="chain" id="PRO_5012599454" description="Cytochrome c domain-containing protein" evidence="2">
    <location>
        <begin position="19"/>
        <end position="505"/>
    </location>
</feature>
<name>A0A1Y6CGE3_9BACT</name>
<evidence type="ECO:0000313" key="4">
    <source>
        <dbReference type="Proteomes" id="UP000192907"/>
    </source>
</evidence>
<keyword evidence="2" id="KW-0732">Signal</keyword>
<sequence length="505" mass="58455">MRLKALFASLFLSTSIYAIDSFTDYSIKLDEGYPRLYPHINNNSLTIDEIEQNLDQSTNYQSFLEYLKIREPKLFEHFILFHHSGSLQLASPEKPRTVLFYGGLILAFAEDQDQTTRRVEIIEFDAQAMRFNFHELRFTHGMEIERNPKKCLTCHGDDPRPIWEPYDFWPKIYGSHLSRFGTQKEKDGYTAIQAESAKDSVLSYLEFEPLRRNYNEVVETFTQYISTMAMVRMMDRWRSHDDKLSPFTYTIAAILNGCTASNDPVGQIQRLKNYLSPQQHIALEQRFEGLWQDTLATRSHFKQYLINRYDSFYPNEPIIFSMNHDRLISEVQSIAQLRFILEGVGIFLDEHTMSQGDNPFFFSVPGNSARDLLAAFFQFDADSLFAANPDFVHSQFQWPNFNCQDLARRAQSNAASGQLYQSTHNKSESSSLGTCMSCHTVNSRAPYIPFDDSSKLRDWMVRSGGLSKLQDRLSRTGSGQMPPDRNWPTDRKSSLLEVFEAISKR</sequence>
<dbReference type="OrthoDB" id="5298930at2"/>
<dbReference type="EMBL" id="FWZT01000020">
    <property type="protein sequence ID" value="SMF60452.1"/>
    <property type="molecule type" value="Genomic_DNA"/>
</dbReference>
<gene>
    <name evidence="3" type="ORF">SAMN06296036_120127</name>
</gene>
<reference evidence="4" key="1">
    <citation type="submission" date="2017-04" db="EMBL/GenBank/DDBJ databases">
        <authorList>
            <person name="Varghese N."/>
            <person name="Submissions S."/>
        </authorList>
    </citation>
    <scope>NUCLEOTIDE SEQUENCE [LARGE SCALE GENOMIC DNA]</scope>
    <source>
        <strain evidence="4">RKEM611</strain>
    </source>
</reference>
<organism evidence="3 4">
    <name type="scientific">Pseudobacteriovorax antillogorgiicola</name>
    <dbReference type="NCBI Taxonomy" id="1513793"/>
    <lineage>
        <taxon>Bacteria</taxon>
        <taxon>Pseudomonadati</taxon>
        <taxon>Bdellovibrionota</taxon>
        <taxon>Oligoflexia</taxon>
        <taxon>Oligoflexales</taxon>
        <taxon>Pseudobacteriovoracaceae</taxon>
        <taxon>Pseudobacteriovorax</taxon>
    </lineage>
</organism>
<evidence type="ECO:0000256" key="2">
    <source>
        <dbReference type="SAM" id="SignalP"/>
    </source>
</evidence>
<evidence type="ECO:0008006" key="5">
    <source>
        <dbReference type="Google" id="ProtNLM"/>
    </source>
</evidence>
<proteinExistence type="predicted"/>
<dbReference type="RefSeq" id="WP_132322763.1">
    <property type="nucleotide sequence ID" value="NZ_FWZT01000020.1"/>
</dbReference>
<dbReference type="AlphaFoldDB" id="A0A1Y6CGE3"/>
<accession>A0A1Y6CGE3</accession>
<dbReference type="Proteomes" id="UP000192907">
    <property type="component" value="Unassembled WGS sequence"/>
</dbReference>
<keyword evidence="4" id="KW-1185">Reference proteome</keyword>